<dbReference type="Proteomes" id="UP000218796">
    <property type="component" value="Unassembled WGS sequence"/>
</dbReference>
<protein>
    <submittedName>
        <fullName evidence="5">NUDIX domain-containing protein</fullName>
    </submittedName>
</protein>
<evidence type="ECO:0000313" key="5">
    <source>
        <dbReference type="EMBL" id="PAV97257.1"/>
    </source>
</evidence>
<evidence type="ECO:0000256" key="3">
    <source>
        <dbReference type="RuleBase" id="RU003476"/>
    </source>
</evidence>
<keyword evidence="2 3" id="KW-0378">Hydrolase</keyword>
<accession>A0A2A2MF46</accession>
<dbReference type="InterPro" id="IPR015797">
    <property type="entry name" value="NUDIX_hydrolase-like_dom_sf"/>
</dbReference>
<evidence type="ECO:0000256" key="2">
    <source>
        <dbReference type="ARBA" id="ARBA00022801"/>
    </source>
</evidence>
<dbReference type="GO" id="GO:0035539">
    <property type="term" value="F:8-oxo-7,8-dihydrodeoxyguanosine triphosphate pyrophosphatase activity"/>
    <property type="evidence" value="ECO:0007669"/>
    <property type="project" value="TreeGrafter"/>
</dbReference>
<organism evidence="5 6">
    <name type="scientific">Hafnia paralvei</name>
    <dbReference type="NCBI Taxonomy" id="546367"/>
    <lineage>
        <taxon>Bacteria</taxon>
        <taxon>Pseudomonadati</taxon>
        <taxon>Pseudomonadota</taxon>
        <taxon>Gammaproteobacteria</taxon>
        <taxon>Enterobacterales</taxon>
        <taxon>Hafniaceae</taxon>
        <taxon>Hafnia</taxon>
    </lineage>
</organism>
<dbReference type="SUPFAM" id="SSF55811">
    <property type="entry name" value="Nudix"/>
    <property type="match status" value="1"/>
</dbReference>
<dbReference type="PANTHER" id="PTHR16099">
    <property type="entry name" value="8-OXO-DGTP DIPHOSPHATES NUDT15"/>
    <property type="match status" value="1"/>
</dbReference>
<dbReference type="PRINTS" id="PR00502">
    <property type="entry name" value="NUDIXFAMILY"/>
</dbReference>
<dbReference type="GO" id="GO:0005829">
    <property type="term" value="C:cytosol"/>
    <property type="evidence" value="ECO:0007669"/>
    <property type="project" value="TreeGrafter"/>
</dbReference>
<reference evidence="5 6" key="1">
    <citation type="submission" date="2017-08" db="EMBL/GenBank/DDBJ databases">
        <title>Draft Genome Sequence of Hafnia alvei CITHA-6 Isolated from Raw Bovine Milk.</title>
        <authorList>
            <person name="Culligan E.P."/>
            <person name="Mcsweeney A."/>
            <person name="O'Doherty C."/>
            <person name="Gleeson E."/>
            <person name="O'Riordan D."/>
            <person name="Sleator R.D."/>
        </authorList>
    </citation>
    <scope>NUCLEOTIDE SEQUENCE [LARGE SCALE GENOMIC DNA]</scope>
    <source>
        <strain evidence="5 6">CITHA-6</strain>
    </source>
</reference>
<dbReference type="AlphaFoldDB" id="A0A2A2MF46"/>
<dbReference type="PANTHER" id="PTHR16099:SF5">
    <property type="entry name" value="NUCLEOTIDE TRIPHOSPHATE DIPHOSPHATASE NUDT15"/>
    <property type="match status" value="1"/>
</dbReference>
<evidence type="ECO:0000313" key="6">
    <source>
        <dbReference type="Proteomes" id="UP000218796"/>
    </source>
</evidence>
<comment type="caution">
    <text evidence="5">The sequence shown here is derived from an EMBL/GenBank/DDBJ whole genome shotgun (WGS) entry which is preliminary data.</text>
</comment>
<sequence length="144" mass="16012">MAVKVGVGVIIANPQGQVLLGKRCGSHAPFWSIPGGHVEEGETFEQAAIREVEEETGLIVTEPRLIGVTNNLATWLDEGIHSVSMIMVATYVRGEPQLREPEKCEQWRWCNPQRMPEPCFEACRNGIHLWLNGEFYLPSAANNA</sequence>
<evidence type="ECO:0000259" key="4">
    <source>
        <dbReference type="PROSITE" id="PS51462"/>
    </source>
</evidence>
<dbReference type="PROSITE" id="PS51462">
    <property type="entry name" value="NUDIX"/>
    <property type="match status" value="1"/>
</dbReference>
<dbReference type="CDD" id="cd04678">
    <property type="entry name" value="NUDIX_MTH2_Nudt15"/>
    <property type="match status" value="1"/>
</dbReference>
<dbReference type="OrthoDB" id="9787476at2"/>
<dbReference type="FunFam" id="3.90.79.10:FF:000060">
    <property type="entry name" value="Nudix hydrolase 1"/>
    <property type="match status" value="1"/>
</dbReference>
<dbReference type="Gene3D" id="3.90.79.10">
    <property type="entry name" value="Nucleoside Triphosphate Pyrophosphohydrolase"/>
    <property type="match status" value="1"/>
</dbReference>
<dbReference type="RefSeq" id="WP_039187572.1">
    <property type="nucleotide sequence ID" value="NZ_CALECD010000047.1"/>
</dbReference>
<dbReference type="EMBL" id="NQMS01000002">
    <property type="protein sequence ID" value="PAV97257.1"/>
    <property type="molecule type" value="Genomic_DNA"/>
</dbReference>
<dbReference type="InterPro" id="IPR000086">
    <property type="entry name" value="NUDIX_hydrolase_dom"/>
</dbReference>
<feature type="domain" description="Nudix hydrolase" evidence="4">
    <location>
        <begin position="2"/>
        <end position="136"/>
    </location>
</feature>
<gene>
    <name evidence="5" type="ORF">CJD50_06245</name>
</gene>
<name>A0A2A2MF46_9GAMM</name>
<dbReference type="InterPro" id="IPR020084">
    <property type="entry name" value="NUDIX_hydrolase_CS"/>
</dbReference>
<comment type="cofactor">
    <cofactor evidence="1">
        <name>Mg(2+)</name>
        <dbReference type="ChEBI" id="CHEBI:18420"/>
    </cofactor>
</comment>
<dbReference type="GO" id="GO:0006203">
    <property type="term" value="P:dGTP catabolic process"/>
    <property type="evidence" value="ECO:0007669"/>
    <property type="project" value="TreeGrafter"/>
</dbReference>
<comment type="similarity">
    <text evidence="3">Belongs to the Nudix hydrolase family.</text>
</comment>
<proteinExistence type="inferred from homology"/>
<evidence type="ECO:0000256" key="1">
    <source>
        <dbReference type="ARBA" id="ARBA00001946"/>
    </source>
</evidence>
<dbReference type="InterPro" id="IPR020476">
    <property type="entry name" value="Nudix_hydrolase"/>
</dbReference>
<dbReference type="PROSITE" id="PS00893">
    <property type="entry name" value="NUDIX_BOX"/>
    <property type="match status" value="1"/>
</dbReference>
<dbReference type="Pfam" id="PF00293">
    <property type="entry name" value="NUDIX"/>
    <property type="match status" value="1"/>
</dbReference>
<keyword evidence="6" id="KW-1185">Reference proteome</keyword>